<dbReference type="InterPro" id="IPR011793">
    <property type="entry name" value="YbdK"/>
</dbReference>
<dbReference type="PANTHER" id="PTHR36510:SF1">
    <property type="entry name" value="GLUTAMATE--CYSTEINE LIGASE 2-RELATED"/>
    <property type="match status" value="1"/>
</dbReference>
<evidence type="ECO:0000256" key="5">
    <source>
        <dbReference type="HAMAP-Rule" id="MF_01609"/>
    </source>
</evidence>
<keyword evidence="1 5" id="KW-0436">Ligase</keyword>
<dbReference type="Pfam" id="PF04107">
    <property type="entry name" value="GCS2"/>
    <property type="match status" value="1"/>
</dbReference>
<evidence type="ECO:0000256" key="4">
    <source>
        <dbReference type="ARBA" id="ARBA00048819"/>
    </source>
</evidence>
<evidence type="ECO:0000256" key="3">
    <source>
        <dbReference type="ARBA" id="ARBA00022840"/>
    </source>
</evidence>
<accession>A0A1X6X098</accession>
<dbReference type="AlphaFoldDB" id="A0A1X6X098"/>
<evidence type="ECO:0000256" key="1">
    <source>
        <dbReference type="ARBA" id="ARBA00022598"/>
    </source>
</evidence>
<evidence type="ECO:0000313" key="7">
    <source>
        <dbReference type="Proteomes" id="UP000196581"/>
    </source>
</evidence>
<dbReference type="PANTHER" id="PTHR36510">
    <property type="entry name" value="GLUTAMATE--CYSTEINE LIGASE 2-RELATED"/>
    <property type="match status" value="1"/>
</dbReference>
<keyword evidence="2 5" id="KW-0547">Nucleotide-binding</keyword>
<evidence type="ECO:0000313" key="6">
    <source>
        <dbReference type="EMBL" id="SLM91790.1"/>
    </source>
</evidence>
<reference evidence="7" key="1">
    <citation type="submission" date="2017-02" db="EMBL/GenBank/DDBJ databases">
        <authorList>
            <person name="Dridi B."/>
        </authorList>
    </citation>
    <scope>NUCLEOTIDE SEQUENCE [LARGE SCALE GENOMIC DNA]</scope>
    <source>
        <strain evidence="7">B Co 03.10</strain>
    </source>
</reference>
<name>A0A1X6X098_9MICO</name>
<comment type="function">
    <text evidence="5">ATP-dependent carboxylate-amine ligase which exhibits weak glutamate--cysteine ligase activity.</text>
</comment>
<evidence type="ECO:0000256" key="2">
    <source>
        <dbReference type="ARBA" id="ARBA00022741"/>
    </source>
</evidence>
<dbReference type="InterPro" id="IPR006336">
    <property type="entry name" value="GCS2"/>
</dbReference>
<keyword evidence="7" id="KW-1185">Reference proteome</keyword>
<protein>
    <recommendedName>
        <fullName evidence="5">Putative glutamate--cysteine ligase 2</fullName>
        <ecNumber evidence="5">6.3.2.2</ecNumber>
    </recommendedName>
    <alternativeName>
        <fullName evidence="5">Gamma-glutamylcysteine synthetase 2</fullName>
        <shortName evidence="5">GCS 2</shortName>
        <shortName evidence="5">Gamma-GCS 2</shortName>
    </alternativeName>
</protein>
<dbReference type="InterPro" id="IPR014746">
    <property type="entry name" value="Gln_synth/guanido_kin_cat_dom"/>
</dbReference>
<keyword evidence="3 5" id="KW-0067">ATP-binding</keyword>
<gene>
    <name evidence="6" type="ORF">FM105_02785</name>
</gene>
<dbReference type="SUPFAM" id="SSF55931">
    <property type="entry name" value="Glutamine synthetase/guanido kinase"/>
    <property type="match status" value="1"/>
</dbReference>
<dbReference type="Gene3D" id="3.30.590.20">
    <property type="match status" value="1"/>
</dbReference>
<proteinExistence type="inferred from homology"/>
<dbReference type="GO" id="GO:0042398">
    <property type="term" value="P:modified amino acid biosynthetic process"/>
    <property type="evidence" value="ECO:0007669"/>
    <property type="project" value="InterPro"/>
</dbReference>
<dbReference type="HAMAP" id="MF_01609">
    <property type="entry name" value="Glu_cys_ligase_2"/>
    <property type="match status" value="1"/>
</dbReference>
<comment type="similarity">
    <text evidence="5">Belongs to the glutamate--cysteine ligase type 2 family. YbdK subfamily.</text>
</comment>
<dbReference type="InterPro" id="IPR050141">
    <property type="entry name" value="GCL_type2/YbdK_subfam"/>
</dbReference>
<dbReference type="EC" id="6.3.2.2" evidence="5"/>
<sequence>MSGFGIEEEFFLFDRQTGLPAMPSREQTAQLTAITAGGGCTSTEWLTCQVETSTAILPDGSAARESLRSFRRALRDTADSMGMDAIALGTAPRVPQEGATVTAGERYSQFAALAPGFAADQYINGMHVHVGIPDRDAGVHALNGLRPWLPVLTALGANSPMWRGQDSGFASWPAIHYSRWMASGIPPHFHDAADYDERVGELLEADVVFDPGCLNWLARLPSHIPTLEVRACDVQLHTEDAVTIALLTRALVTAAMSLPAAEHRIPPERLDIAQWQAARFGLDDRLFEPTRGISLPAETVVWELFTHVRTFFASTSEEGFVRDGLQRILSHGTGATRQRAAFATGGMDGLLHEAAAALPT</sequence>
<organism evidence="6 7">
    <name type="scientific">Brevibacterium yomogidense</name>
    <dbReference type="NCBI Taxonomy" id="946573"/>
    <lineage>
        <taxon>Bacteria</taxon>
        <taxon>Bacillati</taxon>
        <taxon>Actinomycetota</taxon>
        <taxon>Actinomycetes</taxon>
        <taxon>Micrococcales</taxon>
        <taxon>Brevibacteriaceae</taxon>
        <taxon>Brevibacterium</taxon>
    </lineage>
</organism>
<dbReference type="GO" id="GO:0004357">
    <property type="term" value="F:glutamate-cysteine ligase activity"/>
    <property type="evidence" value="ECO:0007669"/>
    <property type="project" value="UniProtKB-EC"/>
</dbReference>
<dbReference type="GO" id="GO:0005524">
    <property type="term" value="F:ATP binding"/>
    <property type="evidence" value="ECO:0007669"/>
    <property type="project" value="UniProtKB-KW"/>
</dbReference>
<dbReference type="NCBIfam" id="TIGR02050">
    <property type="entry name" value="gshA_cyan_rel"/>
    <property type="match status" value="1"/>
</dbReference>
<comment type="catalytic activity">
    <reaction evidence="4 5">
        <text>L-cysteine + L-glutamate + ATP = gamma-L-glutamyl-L-cysteine + ADP + phosphate + H(+)</text>
        <dbReference type="Rhea" id="RHEA:13285"/>
        <dbReference type="ChEBI" id="CHEBI:15378"/>
        <dbReference type="ChEBI" id="CHEBI:29985"/>
        <dbReference type="ChEBI" id="CHEBI:30616"/>
        <dbReference type="ChEBI" id="CHEBI:35235"/>
        <dbReference type="ChEBI" id="CHEBI:43474"/>
        <dbReference type="ChEBI" id="CHEBI:58173"/>
        <dbReference type="ChEBI" id="CHEBI:456216"/>
        <dbReference type="EC" id="6.3.2.2"/>
    </reaction>
</comment>
<dbReference type="RefSeq" id="WP_087004390.1">
    <property type="nucleotide sequence ID" value="NZ_FWFF01000002.1"/>
</dbReference>
<dbReference type="EMBL" id="FWFF01000002">
    <property type="protein sequence ID" value="SLM91790.1"/>
    <property type="molecule type" value="Genomic_DNA"/>
</dbReference>
<dbReference type="Proteomes" id="UP000196581">
    <property type="component" value="Unassembled WGS sequence"/>
</dbReference>